<feature type="non-terminal residue" evidence="1">
    <location>
        <position position="1"/>
    </location>
</feature>
<feature type="non-terminal residue" evidence="1">
    <location>
        <position position="58"/>
    </location>
</feature>
<reference evidence="1" key="1">
    <citation type="journal article" date="2022" name="bioRxiv">
        <title>Sequencing and chromosome-scale assembly of the giantPleurodeles waltlgenome.</title>
        <authorList>
            <person name="Brown T."/>
            <person name="Elewa A."/>
            <person name="Iarovenko S."/>
            <person name="Subramanian E."/>
            <person name="Araus A.J."/>
            <person name="Petzold A."/>
            <person name="Susuki M."/>
            <person name="Suzuki K.-i.T."/>
            <person name="Hayashi T."/>
            <person name="Toyoda A."/>
            <person name="Oliveira C."/>
            <person name="Osipova E."/>
            <person name="Leigh N.D."/>
            <person name="Simon A."/>
            <person name="Yun M.H."/>
        </authorList>
    </citation>
    <scope>NUCLEOTIDE SEQUENCE</scope>
    <source>
        <strain evidence="1">20211129_DDA</strain>
        <tissue evidence="1">Liver</tissue>
    </source>
</reference>
<gene>
    <name evidence="1" type="ORF">NDU88_006889</name>
</gene>
<comment type="caution">
    <text evidence="1">The sequence shown here is derived from an EMBL/GenBank/DDBJ whole genome shotgun (WGS) entry which is preliminary data.</text>
</comment>
<sequence length="58" mass="5916">ASDECPGQRIRPWHGGHSPPDLWLAVPSCPPGMGLAGPSWAAVPGLWVSSCPPGMGLA</sequence>
<organism evidence="1 2">
    <name type="scientific">Pleurodeles waltl</name>
    <name type="common">Iberian ribbed newt</name>
    <dbReference type="NCBI Taxonomy" id="8319"/>
    <lineage>
        <taxon>Eukaryota</taxon>
        <taxon>Metazoa</taxon>
        <taxon>Chordata</taxon>
        <taxon>Craniata</taxon>
        <taxon>Vertebrata</taxon>
        <taxon>Euteleostomi</taxon>
        <taxon>Amphibia</taxon>
        <taxon>Batrachia</taxon>
        <taxon>Caudata</taxon>
        <taxon>Salamandroidea</taxon>
        <taxon>Salamandridae</taxon>
        <taxon>Pleurodelinae</taxon>
        <taxon>Pleurodeles</taxon>
    </lineage>
</organism>
<protein>
    <submittedName>
        <fullName evidence="1">Uncharacterized protein</fullName>
    </submittedName>
</protein>
<evidence type="ECO:0000313" key="2">
    <source>
        <dbReference type="Proteomes" id="UP001066276"/>
    </source>
</evidence>
<proteinExistence type="predicted"/>
<evidence type="ECO:0000313" key="1">
    <source>
        <dbReference type="EMBL" id="KAJ1203095.1"/>
    </source>
</evidence>
<name>A0AAV7VQX3_PLEWA</name>
<dbReference type="AlphaFoldDB" id="A0AAV7VQX3"/>
<dbReference type="EMBL" id="JANPWB010000003">
    <property type="protein sequence ID" value="KAJ1203095.1"/>
    <property type="molecule type" value="Genomic_DNA"/>
</dbReference>
<keyword evidence="2" id="KW-1185">Reference proteome</keyword>
<accession>A0AAV7VQX3</accession>
<dbReference type="Proteomes" id="UP001066276">
    <property type="component" value="Chromosome 2_1"/>
</dbReference>